<evidence type="ECO:0000313" key="3">
    <source>
        <dbReference type="Proteomes" id="UP000324233"/>
    </source>
</evidence>
<dbReference type="KEGG" id="agv:OJF2_78070"/>
<dbReference type="RefSeq" id="WP_148598533.1">
    <property type="nucleotide sequence ID" value="NZ_CP042997.1"/>
</dbReference>
<feature type="transmembrane region" description="Helical" evidence="1">
    <location>
        <begin position="32"/>
        <end position="48"/>
    </location>
</feature>
<dbReference type="EMBL" id="CP042997">
    <property type="protein sequence ID" value="QEH39195.1"/>
    <property type="molecule type" value="Genomic_DNA"/>
</dbReference>
<sequence>MLPWTSLDDDQLVARCRQRPGEVAWETFGERYGSLALAVPLIAWLAYARWPVPWYGWVALLVLYPIAAFTIHLLVFLLPANIRAALYARELGRRLSPLPSSLEIRRARRLFDGADPPDWILVVQSDPGAYRWTWTRLTLFESPPRGFRQHRSGPIFRVSRERGHNPIDEVVCEDRILEAEECLSILNALRAMDPEQVADVEARGCGVSTSWLTILRRHPRLVRKVRISHVGASPDPESRKLPTWRLVGLATGSVAEAREEVIPSTGSAGRGRRPDGVL</sequence>
<accession>A0A5B9WGR9</accession>
<dbReference type="AlphaFoldDB" id="A0A5B9WGR9"/>
<proteinExistence type="predicted"/>
<evidence type="ECO:0000256" key="1">
    <source>
        <dbReference type="SAM" id="Phobius"/>
    </source>
</evidence>
<protein>
    <submittedName>
        <fullName evidence="2">Uncharacterized protein</fullName>
    </submittedName>
</protein>
<keyword evidence="1" id="KW-0812">Transmembrane</keyword>
<reference evidence="2 3" key="1">
    <citation type="submission" date="2019-08" db="EMBL/GenBank/DDBJ databases">
        <title>Deep-cultivation of Planctomycetes and their phenomic and genomic characterization uncovers novel biology.</title>
        <authorList>
            <person name="Wiegand S."/>
            <person name="Jogler M."/>
            <person name="Boedeker C."/>
            <person name="Pinto D."/>
            <person name="Vollmers J."/>
            <person name="Rivas-Marin E."/>
            <person name="Kohn T."/>
            <person name="Peeters S.H."/>
            <person name="Heuer A."/>
            <person name="Rast P."/>
            <person name="Oberbeckmann S."/>
            <person name="Bunk B."/>
            <person name="Jeske O."/>
            <person name="Meyerdierks A."/>
            <person name="Storesund J.E."/>
            <person name="Kallscheuer N."/>
            <person name="Luecker S."/>
            <person name="Lage O.M."/>
            <person name="Pohl T."/>
            <person name="Merkel B.J."/>
            <person name="Hornburger P."/>
            <person name="Mueller R.-W."/>
            <person name="Bruemmer F."/>
            <person name="Labrenz M."/>
            <person name="Spormann A.M."/>
            <person name="Op den Camp H."/>
            <person name="Overmann J."/>
            <person name="Amann R."/>
            <person name="Jetten M.S.M."/>
            <person name="Mascher T."/>
            <person name="Medema M.H."/>
            <person name="Devos D.P."/>
            <person name="Kaster A.-K."/>
            <person name="Ovreas L."/>
            <person name="Rohde M."/>
            <person name="Galperin M.Y."/>
            <person name="Jogler C."/>
        </authorList>
    </citation>
    <scope>NUCLEOTIDE SEQUENCE [LARGE SCALE GENOMIC DNA]</scope>
    <source>
        <strain evidence="2 3">OJF2</strain>
    </source>
</reference>
<evidence type="ECO:0000313" key="2">
    <source>
        <dbReference type="EMBL" id="QEH39195.1"/>
    </source>
</evidence>
<dbReference type="Proteomes" id="UP000324233">
    <property type="component" value="Chromosome"/>
</dbReference>
<organism evidence="2 3">
    <name type="scientific">Aquisphaera giovannonii</name>
    <dbReference type="NCBI Taxonomy" id="406548"/>
    <lineage>
        <taxon>Bacteria</taxon>
        <taxon>Pseudomonadati</taxon>
        <taxon>Planctomycetota</taxon>
        <taxon>Planctomycetia</taxon>
        <taxon>Isosphaerales</taxon>
        <taxon>Isosphaeraceae</taxon>
        <taxon>Aquisphaera</taxon>
    </lineage>
</organism>
<keyword evidence="3" id="KW-1185">Reference proteome</keyword>
<gene>
    <name evidence="2" type="ORF">OJF2_78070</name>
</gene>
<keyword evidence="1" id="KW-0472">Membrane</keyword>
<keyword evidence="1" id="KW-1133">Transmembrane helix</keyword>
<name>A0A5B9WGR9_9BACT</name>
<feature type="transmembrane region" description="Helical" evidence="1">
    <location>
        <begin position="54"/>
        <end position="78"/>
    </location>
</feature>